<dbReference type="PANTHER" id="PTHR10366:SF562">
    <property type="entry name" value="ALDEHYDE REDUCTASE II (AFU_ORTHOLOGUE AFUA_1G11360)"/>
    <property type="match status" value="1"/>
</dbReference>
<dbReference type="GO" id="GO:0016616">
    <property type="term" value="F:oxidoreductase activity, acting on the CH-OH group of donors, NAD or NADP as acceptor"/>
    <property type="evidence" value="ECO:0007669"/>
    <property type="project" value="TreeGrafter"/>
</dbReference>
<protein>
    <recommendedName>
        <fullName evidence="3">NAD-dependent epimerase/dehydratase domain-containing protein</fullName>
    </recommendedName>
</protein>
<organism evidence="4 5">
    <name type="scientific">Penicillium salamii</name>
    <dbReference type="NCBI Taxonomy" id="1612424"/>
    <lineage>
        <taxon>Eukaryota</taxon>
        <taxon>Fungi</taxon>
        <taxon>Dikarya</taxon>
        <taxon>Ascomycota</taxon>
        <taxon>Pezizomycotina</taxon>
        <taxon>Eurotiomycetes</taxon>
        <taxon>Eurotiomycetidae</taxon>
        <taxon>Eurotiales</taxon>
        <taxon>Aspergillaceae</taxon>
        <taxon>Penicillium</taxon>
    </lineage>
</organism>
<evidence type="ECO:0000256" key="1">
    <source>
        <dbReference type="ARBA" id="ARBA00023002"/>
    </source>
</evidence>
<dbReference type="PANTHER" id="PTHR10366">
    <property type="entry name" value="NAD DEPENDENT EPIMERASE/DEHYDRATASE"/>
    <property type="match status" value="1"/>
</dbReference>
<evidence type="ECO:0000313" key="5">
    <source>
        <dbReference type="Proteomes" id="UP001152592"/>
    </source>
</evidence>
<dbReference type="Pfam" id="PF01370">
    <property type="entry name" value="Epimerase"/>
    <property type="match status" value="1"/>
</dbReference>
<reference evidence="4" key="1">
    <citation type="submission" date="2021-07" db="EMBL/GenBank/DDBJ databases">
        <authorList>
            <person name="Branca A.L. A."/>
        </authorList>
    </citation>
    <scope>NUCLEOTIDE SEQUENCE</scope>
</reference>
<proteinExistence type="inferred from homology"/>
<dbReference type="Proteomes" id="UP001152592">
    <property type="component" value="Unassembled WGS sequence"/>
</dbReference>
<evidence type="ECO:0000313" key="4">
    <source>
        <dbReference type="EMBL" id="CAG8375236.1"/>
    </source>
</evidence>
<evidence type="ECO:0000256" key="2">
    <source>
        <dbReference type="ARBA" id="ARBA00023445"/>
    </source>
</evidence>
<comment type="similarity">
    <text evidence="2">Belongs to the NAD(P)-dependent epimerase/dehydratase family. Dihydroflavonol-4-reductase subfamily.</text>
</comment>
<gene>
    <name evidence="4" type="ORF">PSALAMII_LOCUS5087</name>
</gene>
<comment type="caution">
    <text evidence="4">The sequence shown here is derived from an EMBL/GenBank/DDBJ whole genome shotgun (WGS) entry which is preliminary data.</text>
</comment>
<accession>A0A9W4J861</accession>
<dbReference type="EMBL" id="CAJVPD010000230">
    <property type="protein sequence ID" value="CAG8375236.1"/>
    <property type="molecule type" value="Genomic_DNA"/>
</dbReference>
<sequence>MLTFLFLEKQMSETRYTIPQGSKVLVTGSNGFIGSHTVDQLLKAGYLVRGTVRQVKPWLNELFDQKYGKGKFETFVLPDLTSDLECEKAVEGMSGVIHIAADVSMNPDPKAMVPKTIEATLNILKAASKQPDIKAVVLTSSSTAAYTPRSDGEVRMITQDTWNNEAVKMAWDEDTPQQAKGYAVYVACKTEAERSAFRWVEENNHPFVLNTVLPSITFGKVLAPQIPGSTQSFVRNILKGDDSASKFIPPQWYVDVADVARLHVAALLSPTVRFERIFAFAAPQNWTEIIRILRKLRPDNLAIPPEPKDEGHDLSEVIPSKRANEILRDFYDRPGWISLEESIAEGISDM</sequence>
<dbReference type="AlphaFoldDB" id="A0A9W4J861"/>
<dbReference type="InterPro" id="IPR036291">
    <property type="entry name" value="NAD(P)-bd_dom_sf"/>
</dbReference>
<name>A0A9W4J861_9EURO</name>
<evidence type="ECO:0000259" key="3">
    <source>
        <dbReference type="Pfam" id="PF01370"/>
    </source>
</evidence>
<dbReference type="SUPFAM" id="SSF51735">
    <property type="entry name" value="NAD(P)-binding Rossmann-fold domains"/>
    <property type="match status" value="1"/>
</dbReference>
<dbReference type="InterPro" id="IPR001509">
    <property type="entry name" value="Epimerase_deHydtase"/>
</dbReference>
<keyword evidence="1" id="KW-0560">Oxidoreductase</keyword>
<feature type="domain" description="NAD-dependent epimerase/dehydratase" evidence="3">
    <location>
        <begin position="24"/>
        <end position="269"/>
    </location>
</feature>
<dbReference type="Gene3D" id="3.40.50.720">
    <property type="entry name" value="NAD(P)-binding Rossmann-like Domain"/>
    <property type="match status" value="1"/>
</dbReference>
<dbReference type="InterPro" id="IPR050425">
    <property type="entry name" value="NAD(P)_dehydrat-like"/>
</dbReference>
<dbReference type="OrthoDB" id="6428749at2759"/>